<dbReference type="AlphaFoldDB" id="A0A1L7CLT1"/>
<reference evidence="6 10" key="1">
    <citation type="submission" date="2014-08" db="EMBL/GenBank/DDBJ databases">
        <title>Complete genome sequence of Corynebacterium flavescens OJ8(T)(=DSM 20296(T)), isolated from cheese.</title>
        <authorList>
            <person name="Ruckert C."/>
            <person name="Albersmeier A."/>
            <person name="Winkler A."/>
            <person name="Kalinowski J."/>
        </authorList>
    </citation>
    <scope>NUCLEOTIDE SEQUENCE [LARGE SCALE GENOMIC DNA]</scope>
    <source>
        <strain evidence="6 10">OJ8</strain>
    </source>
</reference>
<dbReference type="Gene3D" id="3.30.420.10">
    <property type="entry name" value="Ribonuclease H-like superfamily/Ribonuclease H"/>
    <property type="match status" value="1"/>
</dbReference>
<evidence type="ECO:0000313" key="6">
    <source>
        <dbReference type="EMBL" id="APT86782.1"/>
    </source>
</evidence>
<evidence type="ECO:0000313" key="5">
    <source>
        <dbReference type="EMBL" id="APT86766.1"/>
    </source>
</evidence>
<dbReference type="KEGG" id="cfc:CFLV_07650"/>
<dbReference type="GO" id="GO:0003676">
    <property type="term" value="F:nucleic acid binding"/>
    <property type="evidence" value="ECO:0007669"/>
    <property type="project" value="InterPro"/>
</dbReference>
<dbReference type="InterPro" id="IPR012337">
    <property type="entry name" value="RNaseH-like_sf"/>
</dbReference>
<dbReference type="NCBIfam" id="NF033516">
    <property type="entry name" value="transpos_IS3"/>
    <property type="match status" value="1"/>
</dbReference>
<keyword evidence="10" id="KW-1185">Reference proteome</keyword>
<proteinExistence type="predicted"/>
<dbReference type="Pfam" id="PF13333">
    <property type="entry name" value="rve_2"/>
    <property type="match status" value="1"/>
</dbReference>
<dbReference type="PROSITE" id="PS50994">
    <property type="entry name" value="INTEGRASE"/>
    <property type="match status" value="1"/>
</dbReference>
<evidence type="ECO:0000313" key="8">
    <source>
        <dbReference type="EMBL" id="APT87336.1"/>
    </source>
</evidence>
<dbReference type="InterPro" id="IPR025948">
    <property type="entry name" value="HTH-like_dom"/>
</dbReference>
<dbReference type="EMBL" id="CP009246">
    <property type="protein sequence ID" value="APT86782.1"/>
    <property type="molecule type" value="Genomic_DNA"/>
</dbReference>
<dbReference type="EMBL" id="CP009246">
    <property type="protein sequence ID" value="APT87075.1"/>
    <property type="molecule type" value="Genomic_DNA"/>
</dbReference>
<dbReference type="Pfam" id="PF00665">
    <property type="entry name" value="rve"/>
    <property type="match status" value="1"/>
</dbReference>
<evidence type="ECO:0000313" key="7">
    <source>
        <dbReference type="EMBL" id="APT87075.1"/>
    </source>
</evidence>
<gene>
    <name evidence="3" type="ORF">CFLV_03810</name>
    <name evidence="4" type="ORF">CFLV_05815</name>
    <name evidence="5" type="ORF">CFLV_05915</name>
    <name evidence="6" type="ORF">CFLV_06015</name>
    <name evidence="7" type="ORF">CFLV_07650</name>
    <name evidence="8" type="ORF">CFLV_09145</name>
    <name evidence="9" type="ORF">CFLV_12175</name>
</gene>
<dbReference type="Proteomes" id="UP000185479">
    <property type="component" value="Chromosome"/>
</dbReference>
<accession>A0A1L7CLT1</accession>
<dbReference type="KEGG" id="cfc:CFLV_05915"/>
<dbReference type="GO" id="GO:0015074">
    <property type="term" value="P:DNA integration"/>
    <property type="evidence" value="ECO:0007669"/>
    <property type="project" value="InterPro"/>
</dbReference>
<evidence type="ECO:0000256" key="1">
    <source>
        <dbReference type="ARBA" id="ARBA00002286"/>
    </source>
</evidence>
<dbReference type="EMBL" id="CP009246">
    <property type="protein sequence ID" value="APT86397.1"/>
    <property type="molecule type" value="Genomic_DNA"/>
</dbReference>
<dbReference type="KEGG" id="cfc:CFLV_03810"/>
<dbReference type="InterPro" id="IPR001584">
    <property type="entry name" value="Integrase_cat-core"/>
</dbReference>
<dbReference type="InterPro" id="IPR048020">
    <property type="entry name" value="Transpos_IS3"/>
</dbReference>
<dbReference type="KEGG" id="cfc:CFLV_12175"/>
<dbReference type="EMBL" id="CP009246">
    <property type="protein sequence ID" value="APT86750.1"/>
    <property type="molecule type" value="Genomic_DNA"/>
</dbReference>
<dbReference type="KEGG" id="cfc:CFLV_06015"/>
<dbReference type="InterPro" id="IPR050900">
    <property type="entry name" value="Transposase_IS3/IS150/IS904"/>
</dbReference>
<evidence type="ECO:0000313" key="4">
    <source>
        <dbReference type="EMBL" id="APT86750.1"/>
    </source>
</evidence>
<dbReference type="EMBL" id="CP009246">
    <property type="protein sequence ID" value="APT86766.1"/>
    <property type="molecule type" value="Genomic_DNA"/>
</dbReference>
<evidence type="ECO:0000313" key="10">
    <source>
        <dbReference type="Proteomes" id="UP000185479"/>
    </source>
</evidence>
<comment type="function">
    <text evidence="1">Involved in the transposition of the insertion sequence.</text>
</comment>
<evidence type="ECO:0000259" key="2">
    <source>
        <dbReference type="PROSITE" id="PS50994"/>
    </source>
</evidence>
<name>A0A1L7CLT1_CORFL</name>
<sequence length="292" mass="32943">MAKERANYSIMMMARALEVSRAGFYAWFQRLGIVGQRQARRDDLDAQVRWFHELSRGTYGAPRITADLHAAGIVVDRKTVARSMRRQGLEGLSTRSFRVSGRRKQAECRHGDSCERTWDKGRLDAVWVTDFTYLRCGEGWVYLCAIRDGHSRRVLGFSMGPKQDTDLVVTALDKARALRGELPGQVVLHADRGTQFTSAKLNDATVAAGVRMSMGKTGVCWDNAMAESFWATLKVEYFYRHAFATRAEVYDGVSEWIEVFYNRYRRHSAIGDISPVAFELTLNQPAAALKAA</sequence>
<organism evidence="6 10">
    <name type="scientific">Corynebacterium flavescens</name>
    <dbReference type="NCBI Taxonomy" id="28028"/>
    <lineage>
        <taxon>Bacteria</taxon>
        <taxon>Bacillati</taxon>
        <taxon>Actinomycetota</taxon>
        <taxon>Actinomycetes</taxon>
        <taxon>Mycobacteriales</taxon>
        <taxon>Corynebacteriaceae</taxon>
        <taxon>Corynebacterium</taxon>
    </lineage>
</organism>
<dbReference type="Pfam" id="PF13276">
    <property type="entry name" value="HTH_21"/>
    <property type="match status" value="1"/>
</dbReference>
<dbReference type="InterPro" id="IPR036397">
    <property type="entry name" value="RNaseH_sf"/>
</dbReference>
<dbReference type="KEGG" id="cfc:CFLV_09145"/>
<feature type="domain" description="Integrase catalytic" evidence="2">
    <location>
        <begin position="116"/>
        <end position="283"/>
    </location>
</feature>
<dbReference type="SUPFAM" id="SSF53098">
    <property type="entry name" value="Ribonuclease H-like"/>
    <property type="match status" value="1"/>
</dbReference>
<dbReference type="KEGG" id="cfc:CFLV_05815"/>
<dbReference type="PANTHER" id="PTHR46889">
    <property type="entry name" value="TRANSPOSASE INSF FOR INSERTION SEQUENCE IS3B-RELATED"/>
    <property type="match status" value="1"/>
</dbReference>
<evidence type="ECO:0000313" key="3">
    <source>
        <dbReference type="EMBL" id="APT86397.1"/>
    </source>
</evidence>
<dbReference type="PANTHER" id="PTHR46889:SF4">
    <property type="entry name" value="TRANSPOSASE INSO FOR INSERTION SEQUENCE ELEMENT IS911B-RELATED"/>
    <property type="match status" value="1"/>
</dbReference>
<protein>
    <recommendedName>
        <fullName evidence="2">Integrase catalytic domain-containing protein</fullName>
    </recommendedName>
</protein>
<evidence type="ECO:0000313" key="9">
    <source>
        <dbReference type="EMBL" id="APT87832.1"/>
    </source>
</evidence>
<dbReference type="EMBL" id="CP009246">
    <property type="protein sequence ID" value="APT87832.1"/>
    <property type="molecule type" value="Genomic_DNA"/>
</dbReference>
<dbReference type="EMBL" id="CP009246">
    <property type="protein sequence ID" value="APT87336.1"/>
    <property type="molecule type" value="Genomic_DNA"/>
</dbReference>